<sequence>MESSSNNTENYSLSNSEGNLSFPTEQGPQMQSNGTSCALDEQSGETASNGANAGAQSPGGSESRGESAIGSPPGRNESSSPHSGELPPHQQDDSFWTCCGGIPSGCPRSGVWLRANTPACLDCEHRVCSNCELKHTEGE</sequence>
<feature type="compositionally biased region" description="Polar residues" evidence="1">
    <location>
        <begin position="44"/>
        <end position="60"/>
    </location>
</feature>
<dbReference type="AlphaFoldDB" id="A0A317SY28"/>
<accession>A0A317SY28</accession>
<reference evidence="2 3" key="1">
    <citation type="submission" date="2018-03" db="EMBL/GenBank/DDBJ databases">
        <title>Genomes of Pezizomycetes fungi and the evolution of truffles.</title>
        <authorList>
            <person name="Murat C."/>
            <person name="Payen T."/>
            <person name="Noel B."/>
            <person name="Kuo A."/>
            <person name="Martin F.M."/>
        </authorList>
    </citation>
    <scope>NUCLEOTIDE SEQUENCE [LARGE SCALE GENOMIC DNA]</scope>
    <source>
        <strain evidence="2">091103-1</strain>
    </source>
</reference>
<evidence type="ECO:0000256" key="1">
    <source>
        <dbReference type="SAM" id="MobiDB-lite"/>
    </source>
</evidence>
<feature type="compositionally biased region" description="Polar residues" evidence="1">
    <location>
        <begin position="1"/>
        <end position="36"/>
    </location>
</feature>
<protein>
    <submittedName>
        <fullName evidence="2">Uncharacterized protein</fullName>
    </submittedName>
</protein>
<evidence type="ECO:0000313" key="3">
    <source>
        <dbReference type="Proteomes" id="UP000246991"/>
    </source>
</evidence>
<organism evidence="2 3">
    <name type="scientific">Tuber magnatum</name>
    <name type="common">white Piedmont truffle</name>
    <dbReference type="NCBI Taxonomy" id="42249"/>
    <lineage>
        <taxon>Eukaryota</taxon>
        <taxon>Fungi</taxon>
        <taxon>Dikarya</taxon>
        <taxon>Ascomycota</taxon>
        <taxon>Pezizomycotina</taxon>
        <taxon>Pezizomycetes</taxon>
        <taxon>Pezizales</taxon>
        <taxon>Tuberaceae</taxon>
        <taxon>Tuber</taxon>
    </lineage>
</organism>
<proteinExistence type="predicted"/>
<dbReference type="Proteomes" id="UP000246991">
    <property type="component" value="Unassembled WGS sequence"/>
</dbReference>
<keyword evidence="3" id="KW-1185">Reference proteome</keyword>
<dbReference type="EMBL" id="PYWC01000016">
    <property type="protein sequence ID" value="PWW78256.1"/>
    <property type="molecule type" value="Genomic_DNA"/>
</dbReference>
<comment type="caution">
    <text evidence="2">The sequence shown here is derived from an EMBL/GenBank/DDBJ whole genome shotgun (WGS) entry which is preliminary data.</text>
</comment>
<dbReference type="OrthoDB" id="5418460at2759"/>
<name>A0A317SY28_9PEZI</name>
<gene>
    <name evidence="2" type="ORF">C7212DRAFT_281226</name>
</gene>
<feature type="region of interest" description="Disordered" evidence="1">
    <location>
        <begin position="1"/>
        <end position="94"/>
    </location>
</feature>
<evidence type="ECO:0000313" key="2">
    <source>
        <dbReference type="EMBL" id="PWW78256.1"/>
    </source>
</evidence>